<organism evidence="3 4">
    <name type="scientific">Actinoplanes flavus</name>
    <dbReference type="NCBI Taxonomy" id="2820290"/>
    <lineage>
        <taxon>Bacteria</taxon>
        <taxon>Bacillati</taxon>
        <taxon>Actinomycetota</taxon>
        <taxon>Actinomycetes</taxon>
        <taxon>Micromonosporales</taxon>
        <taxon>Micromonosporaceae</taxon>
        <taxon>Actinoplanes</taxon>
    </lineage>
</organism>
<evidence type="ECO:0008006" key="5">
    <source>
        <dbReference type="Google" id="ProtNLM"/>
    </source>
</evidence>
<evidence type="ECO:0000313" key="3">
    <source>
        <dbReference type="EMBL" id="MBO3737700.1"/>
    </source>
</evidence>
<dbReference type="RefSeq" id="WP_208466911.1">
    <property type="nucleotide sequence ID" value="NZ_JAGFNS010000005.1"/>
</dbReference>
<feature type="signal peptide" evidence="2">
    <location>
        <begin position="1"/>
        <end position="28"/>
    </location>
</feature>
<name>A0ABS3UFY7_9ACTN</name>
<sequence length="124" mass="12873">MFQLIVRMTTMALLLLCGVMLHHVPQHAHHGHPPTAAGPTAVVSASGQDAECTAVTADQQHLAHPCTPMALLQQTSIDDVDLPPAPAPPTADDALTAAAAAADAAHPPGRQRHTVLSLTSVYRS</sequence>
<gene>
    <name evidence="3" type="ORF">J5X75_09230</name>
</gene>
<dbReference type="Proteomes" id="UP000679690">
    <property type="component" value="Unassembled WGS sequence"/>
</dbReference>
<accession>A0ABS3UFY7</accession>
<keyword evidence="4" id="KW-1185">Reference proteome</keyword>
<proteinExistence type="predicted"/>
<feature type="compositionally biased region" description="Polar residues" evidence="1">
    <location>
        <begin position="114"/>
        <end position="124"/>
    </location>
</feature>
<evidence type="ECO:0000256" key="2">
    <source>
        <dbReference type="SAM" id="SignalP"/>
    </source>
</evidence>
<evidence type="ECO:0000313" key="4">
    <source>
        <dbReference type="Proteomes" id="UP000679690"/>
    </source>
</evidence>
<reference evidence="3 4" key="1">
    <citation type="submission" date="2021-03" db="EMBL/GenBank/DDBJ databases">
        <title>Actinoplanes flavus sp. nov., a novel actinomycete isolated from Coconut Palm rhizosphere soil.</title>
        <authorList>
            <person name="Luo X."/>
        </authorList>
    </citation>
    <scope>NUCLEOTIDE SEQUENCE [LARGE SCALE GENOMIC DNA]</scope>
    <source>
        <strain evidence="3 4">NEAU-H7</strain>
    </source>
</reference>
<comment type="caution">
    <text evidence="3">The sequence shown here is derived from an EMBL/GenBank/DDBJ whole genome shotgun (WGS) entry which is preliminary data.</text>
</comment>
<keyword evidence="2" id="KW-0732">Signal</keyword>
<feature type="chain" id="PRO_5046306981" description="Secreted protein" evidence="2">
    <location>
        <begin position="29"/>
        <end position="124"/>
    </location>
</feature>
<evidence type="ECO:0000256" key="1">
    <source>
        <dbReference type="SAM" id="MobiDB-lite"/>
    </source>
</evidence>
<feature type="compositionally biased region" description="Low complexity" evidence="1">
    <location>
        <begin position="90"/>
        <end position="108"/>
    </location>
</feature>
<dbReference type="EMBL" id="JAGFNS010000005">
    <property type="protein sequence ID" value="MBO3737700.1"/>
    <property type="molecule type" value="Genomic_DNA"/>
</dbReference>
<protein>
    <recommendedName>
        <fullName evidence="5">Secreted protein</fullName>
    </recommendedName>
</protein>
<feature type="region of interest" description="Disordered" evidence="1">
    <location>
        <begin position="79"/>
        <end position="124"/>
    </location>
</feature>